<dbReference type="AlphaFoldDB" id="D5V2D1"/>
<dbReference type="EMBL" id="CP001999">
    <property type="protein sequence ID" value="ADG92364.1"/>
    <property type="molecule type" value="Genomic_DNA"/>
</dbReference>
<reference evidence="1 2" key="1">
    <citation type="journal article" date="2010" name="Stand. Genomic Sci.">
        <title>Complete genome sequence of Arcobacter nitrofigilis type strain (CI).</title>
        <authorList>
            <person name="Pati A."/>
            <person name="Gronow S."/>
            <person name="Lapidus A."/>
            <person name="Copeland A."/>
            <person name="Glavina Del Rio T."/>
            <person name="Nolan M."/>
            <person name="Lucas S."/>
            <person name="Tice H."/>
            <person name="Cheng J.F."/>
            <person name="Han C."/>
            <person name="Chertkov O."/>
            <person name="Bruce D."/>
            <person name="Tapia R."/>
            <person name="Goodwin L."/>
            <person name="Pitluck S."/>
            <person name="Liolios K."/>
            <person name="Ivanova N."/>
            <person name="Mavromatis K."/>
            <person name="Chen A."/>
            <person name="Palaniappan K."/>
            <person name="Land M."/>
            <person name="Hauser L."/>
            <person name="Chang Y.J."/>
            <person name="Jeffries C.D."/>
            <person name="Detter J.C."/>
            <person name="Rohde M."/>
            <person name="Goker M."/>
            <person name="Bristow J."/>
            <person name="Eisen J.A."/>
            <person name="Markowitz V."/>
            <person name="Hugenholtz P."/>
            <person name="Klenk H.P."/>
            <person name="Kyrpides N.C."/>
        </authorList>
    </citation>
    <scope>NUCLEOTIDE SEQUENCE [LARGE SCALE GENOMIC DNA]</scope>
    <source>
        <strain evidence="2">ATCC 33309 / DSM 7299 / CCUG 15893 / LMG 7604 / NCTC 12251 / CI</strain>
    </source>
</reference>
<evidence type="ECO:0008006" key="3">
    <source>
        <dbReference type="Google" id="ProtNLM"/>
    </source>
</evidence>
<dbReference type="Proteomes" id="UP000000939">
    <property type="component" value="Chromosome"/>
</dbReference>
<gene>
    <name evidence="1" type="ordered locus">Arnit_0699</name>
</gene>
<proteinExistence type="predicted"/>
<evidence type="ECO:0000313" key="2">
    <source>
        <dbReference type="Proteomes" id="UP000000939"/>
    </source>
</evidence>
<sequence length="206" mass="24013">MIQFFLFQGVNIKSFLKVDKDIFFSTCETCEARCCDGRKGSVYCQIILEDFESVYKNFPILFTFGDMGYLKATILLSDGKSLCPYIENFKCTIYENRPTVCKAYPLSTNIDNVVYYDINCPGIAEHGSEIVKNGEVSPSFDSYIFDDYQIRYINTHRKLEDFNNFDDFELVTTINNIKFYKYIGKESNPYITMHLDSLIHLKKYNI</sequence>
<dbReference type="HOGENOM" id="CLU_1473706_0_0_7"/>
<name>D5V2D1_ARCNC</name>
<evidence type="ECO:0000313" key="1">
    <source>
        <dbReference type="EMBL" id="ADG92364.1"/>
    </source>
</evidence>
<dbReference type="KEGG" id="ant:Arnit_0699"/>
<protein>
    <recommendedName>
        <fullName evidence="3">Flagellin N-methylase</fullName>
    </recommendedName>
</protein>
<accession>D5V2D1</accession>
<keyword evidence="2" id="KW-1185">Reference proteome</keyword>
<dbReference type="STRING" id="572480.Arnit_0699"/>
<organism evidence="1 2">
    <name type="scientific">Arcobacter nitrofigilis (strain ATCC 33309 / DSM 7299 / CCUG 15893 / LMG 7604 / NCTC 12251 / CI)</name>
    <name type="common">Campylobacter nitrofigilis</name>
    <dbReference type="NCBI Taxonomy" id="572480"/>
    <lineage>
        <taxon>Bacteria</taxon>
        <taxon>Pseudomonadati</taxon>
        <taxon>Campylobacterota</taxon>
        <taxon>Epsilonproteobacteria</taxon>
        <taxon>Campylobacterales</taxon>
        <taxon>Arcobacteraceae</taxon>
        <taxon>Arcobacter</taxon>
    </lineage>
</organism>
<dbReference type="eggNOG" id="COG0727">
    <property type="taxonomic scope" value="Bacteria"/>
</dbReference>
<dbReference type="RefSeq" id="WP_013134509.1">
    <property type="nucleotide sequence ID" value="NC_014166.1"/>
</dbReference>